<reference evidence="8" key="1">
    <citation type="submission" date="2021-09" db="EMBL/GenBank/DDBJ databases">
        <title>A high-quality genome of the endoparasitic fungus Hirsutella rhossiliensis with a comparison of Hirsutella genomes reveals transposable elements contributing to genome size variation.</title>
        <authorList>
            <person name="Lin R."/>
            <person name="Jiao Y."/>
            <person name="Sun X."/>
            <person name="Ling J."/>
            <person name="Xie B."/>
            <person name="Cheng X."/>
        </authorList>
    </citation>
    <scope>NUCLEOTIDE SEQUENCE</scope>
    <source>
        <strain evidence="8">HR02</strain>
    </source>
</reference>
<dbReference type="RefSeq" id="XP_044726020.1">
    <property type="nucleotide sequence ID" value="XM_044859620.1"/>
</dbReference>
<dbReference type="FunFam" id="3.30.1490.20:FF:000018">
    <property type="entry name" value="Biotin carboxylase"/>
    <property type="match status" value="1"/>
</dbReference>
<keyword evidence="2 5" id="KW-0547">Nucleotide-binding</keyword>
<dbReference type="InterPro" id="IPR011764">
    <property type="entry name" value="Biotin_carboxylation_dom"/>
</dbReference>
<comment type="caution">
    <text evidence="8">The sequence shown here is derived from an EMBL/GenBank/DDBJ whole genome shotgun (WGS) entry which is preliminary data.</text>
</comment>
<dbReference type="GO" id="GO:0004736">
    <property type="term" value="F:pyruvate carboxylase activity"/>
    <property type="evidence" value="ECO:0007669"/>
    <property type="project" value="TreeGrafter"/>
</dbReference>
<sequence>MAHHKVLVANRGEISSRIVTAAGEVGMSTMVIYSEQDRLAGYLQRADACFQIGESGDLGPLEAYLDGARIVNIAKQHHADLVHPGYGFLSENVEFAAQVREAGLTFVGPPTEIIRKMGDKVAARQIAQSLDIPTIPGTNGPLKDLLEAYEFAEEHGYPVVVKANFGGGGRGMRVIRRKEDIEEAIAASQSEARAAFGNGAVYMERYLCRPKHIERNHQKIIEFAPAANISPAVRRGVLDAAIRLAKGINYATVENAGTVEFLVEGEQLYFIEMNPRIQVEHTVTEEITGIDIVSAQLRIACGATLKELGLAQDKIHRTGFAVQCRVNTEIPSQGFRPDSGTIRGCRLPTGRGVRLDHSECFLGASISPYYDSLLVKCICSGADMASTVKRAIRALKEFQILGVQTNIAFLVRLLEDPTFAKGNCWTSFVETKFKDKRNHPGSGEI</sequence>
<dbReference type="InterPro" id="IPR016185">
    <property type="entry name" value="PreATP-grasp_dom_sf"/>
</dbReference>
<dbReference type="SMART" id="SM00878">
    <property type="entry name" value="Biotin_carb_C"/>
    <property type="match status" value="1"/>
</dbReference>
<dbReference type="Pfam" id="PF00289">
    <property type="entry name" value="Biotin_carb_N"/>
    <property type="match status" value="1"/>
</dbReference>
<dbReference type="SUPFAM" id="SSF51246">
    <property type="entry name" value="Rudiment single hybrid motif"/>
    <property type="match status" value="1"/>
</dbReference>
<dbReference type="AlphaFoldDB" id="A0A9P8N7P4"/>
<dbReference type="Proteomes" id="UP000824596">
    <property type="component" value="Unassembled WGS sequence"/>
</dbReference>
<keyword evidence="3 5" id="KW-0067">ATP-binding</keyword>
<evidence type="ECO:0000256" key="3">
    <source>
        <dbReference type="ARBA" id="ARBA00022840"/>
    </source>
</evidence>
<evidence type="ECO:0000256" key="4">
    <source>
        <dbReference type="ARBA" id="ARBA00023267"/>
    </source>
</evidence>
<dbReference type="Gene3D" id="3.40.50.20">
    <property type="match status" value="1"/>
</dbReference>
<keyword evidence="4" id="KW-0092">Biotin</keyword>
<dbReference type="PANTHER" id="PTHR43778">
    <property type="entry name" value="PYRUVATE CARBOXYLASE"/>
    <property type="match status" value="1"/>
</dbReference>
<dbReference type="SUPFAM" id="SSF56059">
    <property type="entry name" value="Glutathione synthetase ATP-binding domain-like"/>
    <property type="match status" value="1"/>
</dbReference>
<proteinExistence type="predicted"/>
<dbReference type="GO" id="GO:0005524">
    <property type="term" value="F:ATP binding"/>
    <property type="evidence" value="ECO:0007669"/>
    <property type="project" value="UniProtKB-UniRule"/>
</dbReference>
<evidence type="ECO:0000256" key="5">
    <source>
        <dbReference type="PROSITE-ProRule" id="PRU00409"/>
    </source>
</evidence>
<dbReference type="InterPro" id="IPR011054">
    <property type="entry name" value="Rudment_hybrid_motif"/>
</dbReference>
<accession>A0A9P8N7P4</accession>
<evidence type="ECO:0000313" key="8">
    <source>
        <dbReference type="EMBL" id="KAH0968507.1"/>
    </source>
</evidence>
<feature type="domain" description="ATP-grasp" evidence="6">
    <location>
        <begin position="124"/>
        <end position="301"/>
    </location>
</feature>
<dbReference type="GO" id="GO:0005737">
    <property type="term" value="C:cytoplasm"/>
    <property type="evidence" value="ECO:0007669"/>
    <property type="project" value="TreeGrafter"/>
</dbReference>
<evidence type="ECO:0000259" key="7">
    <source>
        <dbReference type="PROSITE" id="PS50979"/>
    </source>
</evidence>
<dbReference type="InterPro" id="IPR005479">
    <property type="entry name" value="CPAse_ATP-bd"/>
</dbReference>
<dbReference type="GO" id="GO:0046872">
    <property type="term" value="F:metal ion binding"/>
    <property type="evidence" value="ECO:0007669"/>
    <property type="project" value="InterPro"/>
</dbReference>
<dbReference type="PROSITE" id="PS00867">
    <property type="entry name" value="CPSASE_2"/>
    <property type="match status" value="1"/>
</dbReference>
<dbReference type="InterPro" id="IPR005482">
    <property type="entry name" value="Biotin_COase_C"/>
</dbReference>
<dbReference type="Pfam" id="PF02786">
    <property type="entry name" value="CPSase_L_D2"/>
    <property type="match status" value="1"/>
</dbReference>
<evidence type="ECO:0000313" key="9">
    <source>
        <dbReference type="Proteomes" id="UP000824596"/>
    </source>
</evidence>
<dbReference type="Gene3D" id="3.30.470.20">
    <property type="entry name" value="ATP-grasp fold, B domain"/>
    <property type="match status" value="1"/>
</dbReference>
<dbReference type="Pfam" id="PF02785">
    <property type="entry name" value="Biotin_carb_C"/>
    <property type="match status" value="1"/>
</dbReference>
<dbReference type="PANTHER" id="PTHR43778:SF2">
    <property type="entry name" value="PYRUVATE CARBOXYLASE, MITOCHONDRIAL"/>
    <property type="match status" value="1"/>
</dbReference>
<evidence type="ECO:0000256" key="2">
    <source>
        <dbReference type="ARBA" id="ARBA00022741"/>
    </source>
</evidence>
<dbReference type="EMBL" id="JAIZPD010000001">
    <property type="protein sequence ID" value="KAH0968507.1"/>
    <property type="molecule type" value="Genomic_DNA"/>
</dbReference>
<evidence type="ECO:0000259" key="6">
    <source>
        <dbReference type="PROSITE" id="PS50975"/>
    </source>
</evidence>
<feature type="domain" description="Biotin carboxylation" evidence="7">
    <location>
        <begin position="2"/>
        <end position="434"/>
    </location>
</feature>
<dbReference type="InterPro" id="IPR055268">
    <property type="entry name" value="PCB-like"/>
</dbReference>
<dbReference type="GeneID" id="68350278"/>
<gene>
    <name evidence="8" type="ORF">HRG_01149</name>
</gene>
<keyword evidence="1" id="KW-0436">Ligase</keyword>
<dbReference type="PROSITE" id="PS50979">
    <property type="entry name" value="BC"/>
    <property type="match status" value="1"/>
</dbReference>
<dbReference type="InterPro" id="IPR011761">
    <property type="entry name" value="ATP-grasp"/>
</dbReference>
<protein>
    <submittedName>
        <fullName evidence="8">Carbamoyl-phosphate synthase L chain, ATP binding domain-containing protein</fullName>
    </submittedName>
</protein>
<dbReference type="PROSITE" id="PS50975">
    <property type="entry name" value="ATP_GRASP"/>
    <property type="match status" value="1"/>
</dbReference>
<name>A0A9P8N7P4_9HYPO</name>
<dbReference type="SUPFAM" id="SSF52440">
    <property type="entry name" value="PreATP-grasp domain"/>
    <property type="match status" value="1"/>
</dbReference>
<dbReference type="Gene3D" id="3.30.1490.20">
    <property type="entry name" value="ATP-grasp fold, A domain"/>
    <property type="match status" value="1"/>
</dbReference>
<organism evidence="8 9">
    <name type="scientific">Hirsutella rhossiliensis</name>
    <dbReference type="NCBI Taxonomy" id="111463"/>
    <lineage>
        <taxon>Eukaryota</taxon>
        <taxon>Fungi</taxon>
        <taxon>Dikarya</taxon>
        <taxon>Ascomycota</taxon>
        <taxon>Pezizomycotina</taxon>
        <taxon>Sordariomycetes</taxon>
        <taxon>Hypocreomycetidae</taxon>
        <taxon>Hypocreales</taxon>
        <taxon>Ophiocordycipitaceae</taxon>
        <taxon>Hirsutella</taxon>
    </lineage>
</organism>
<dbReference type="OrthoDB" id="196847at2759"/>
<keyword evidence="9" id="KW-1185">Reference proteome</keyword>
<dbReference type="GO" id="GO:0006094">
    <property type="term" value="P:gluconeogenesis"/>
    <property type="evidence" value="ECO:0007669"/>
    <property type="project" value="TreeGrafter"/>
</dbReference>
<dbReference type="InterPro" id="IPR005481">
    <property type="entry name" value="BC-like_N"/>
</dbReference>
<evidence type="ECO:0000256" key="1">
    <source>
        <dbReference type="ARBA" id="ARBA00022598"/>
    </source>
</evidence>
<dbReference type="InterPro" id="IPR013815">
    <property type="entry name" value="ATP_grasp_subdomain_1"/>
</dbReference>